<accession>A0A1E5GAT8</accession>
<protein>
    <recommendedName>
        <fullName evidence="5">OmpR/PhoB-type domain-containing protein</fullName>
    </recommendedName>
</protein>
<reference evidence="7" key="1">
    <citation type="submission" date="2016-09" db="EMBL/GenBank/DDBJ databases">
        <authorList>
            <person name="Gulvik C.A."/>
        </authorList>
    </citation>
    <scope>NUCLEOTIDE SEQUENCE [LARGE SCALE GENOMIC DNA]</scope>
    <source>
        <strain evidence="7">LMG 8895</strain>
    </source>
</reference>
<dbReference type="Proteomes" id="UP000095094">
    <property type="component" value="Unassembled WGS sequence"/>
</dbReference>
<evidence type="ECO:0000256" key="4">
    <source>
        <dbReference type="PROSITE-ProRule" id="PRU01091"/>
    </source>
</evidence>
<comment type="caution">
    <text evidence="6">The sequence shown here is derived from an EMBL/GenBank/DDBJ whole genome shotgun (WGS) entry which is preliminary data.</text>
</comment>
<evidence type="ECO:0000256" key="1">
    <source>
        <dbReference type="ARBA" id="ARBA00023015"/>
    </source>
</evidence>
<evidence type="ECO:0000256" key="2">
    <source>
        <dbReference type="ARBA" id="ARBA00023125"/>
    </source>
</evidence>
<dbReference type="SMART" id="SM00862">
    <property type="entry name" value="Trans_reg_C"/>
    <property type="match status" value="1"/>
</dbReference>
<feature type="domain" description="OmpR/PhoB-type" evidence="5">
    <location>
        <begin position="125"/>
        <end position="229"/>
    </location>
</feature>
<dbReference type="GO" id="GO:0006355">
    <property type="term" value="P:regulation of DNA-templated transcription"/>
    <property type="evidence" value="ECO:0007669"/>
    <property type="project" value="InterPro"/>
</dbReference>
<dbReference type="PROSITE" id="PS51755">
    <property type="entry name" value="OMPR_PHOB"/>
    <property type="match status" value="1"/>
</dbReference>
<keyword evidence="3" id="KW-0804">Transcription</keyword>
<dbReference type="GO" id="GO:0000160">
    <property type="term" value="P:phosphorelay signal transduction system"/>
    <property type="evidence" value="ECO:0007669"/>
    <property type="project" value="InterPro"/>
</dbReference>
<dbReference type="Pfam" id="PF00486">
    <property type="entry name" value="Trans_reg_C"/>
    <property type="match status" value="1"/>
</dbReference>
<dbReference type="RefSeq" id="WP_069664571.1">
    <property type="nucleotide sequence ID" value="NZ_JBHUJJ010000001.1"/>
</dbReference>
<feature type="DNA-binding region" description="OmpR/PhoB-type" evidence="4">
    <location>
        <begin position="125"/>
        <end position="229"/>
    </location>
</feature>
<dbReference type="CDD" id="cd00383">
    <property type="entry name" value="trans_reg_C"/>
    <property type="match status" value="1"/>
</dbReference>
<dbReference type="InterPro" id="IPR016032">
    <property type="entry name" value="Sig_transdc_resp-reg_C-effctor"/>
</dbReference>
<evidence type="ECO:0000259" key="5">
    <source>
        <dbReference type="PROSITE" id="PS51755"/>
    </source>
</evidence>
<sequence length="231" mass="26806">MSKLGMLNLGNGSSSHMVDLIGNVDYETIVVNDFEQVIALDVLVINVNDNYDRSLLYEWLVFTKRKSTALVWITSESIPEEDKLLFLRMGAHGIVKKTQSMSELMVVIQNSLDSVDKLKRLKIEDSQLTNSKEKVLLNYENRSIQLEETEIVLTVLEFRLIDALFKKKDSVITYDTLANILWKNAKDMPDNVRVYRLSNIIFHLRNKISTFEDQIKIRTIRSRGYKLEWNS</sequence>
<proteinExistence type="predicted"/>
<organism evidence="6 7">
    <name type="scientific">Enterococcus termitis</name>
    <dbReference type="NCBI Taxonomy" id="332950"/>
    <lineage>
        <taxon>Bacteria</taxon>
        <taxon>Bacillati</taxon>
        <taxon>Bacillota</taxon>
        <taxon>Bacilli</taxon>
        <taxon>Lactobacillales</taxon>
        <taxon>Enterococcaceae</taxon>
        <taxon>Enterococcus</taxon>
    </lineage>
</organism>
<dbReference type="GO" id="GO:0003677">
    <property type="term" value="F:DNA binding"/>
    <property type="evidence" value="ECO:0007669"/>
    <property type="project" value="UniProtKB-UniRule"/>
</dbReference>
<dbReference type="InterPro" id="IPR036388">
    <property type="entry name" value="WH-like_DNA-bd_sf"/>
</dbReference>
<dbReference type="SUPFAM" id="SSF46894">
    <property type="entry name" value="C-terminal effector domain of the bipartite response regulators"/>
    <property type="match status" value="1"/>
</dbReference>
<evidence type="ECO:0000256" key="3">
    <source>
        <dbReference type="ARBA" id="ARBA00023163"/>
    </source>
</evidence>
<evidence type="ECO:0000313" key="7">
    <source>
        <dbReference type="Proteomes" id="UP000095094"/>
    </source>
</evidence>
<dbReference type="OrthoDB" id="9787103at2"/>
<dbReference type="EMBL" id="MIJY01000044">
    <property type="protein sequence ID" value="OEG09818.1"/>
    <property type="molecule type" value="Genomic_DNA"/>
</dbReference>
<keyword evidence="2 4" id="KW-0238">DNA-binding</keyword>
<dbReference type="AlphaFoldDB" id="A0A1E5GAT8"/>
<dbReference type="InterPro" id="IPR001867">
    <property type="entry name" value="OmpR/PhoB-type_DNA-bd"/>
</dbReference>
<dbReference type="Gene3D" id="1.10.10.10">
    <property type="entry name" value="Winged helix-like DNA-binding domain superfamily/Winged helix DNA-binding domain"/>
    <property type="match status" value="1"/>
</dbReference>
<gene>
    <name evidence="6" type="ORF">BCR25_09940</name>
</gene>
<name>A0A1E5GAT8_9ENTE</name>
<evidence type="ECO:0000313" key="6">
    <source>
        <dbReference type="EMBL" id="OEG09818.1"/>
    </source>
</evidence>
<keyword evidence="1" id="KW-0805">Transcription regulation</keyword>
<keyword evidence="7" id="KW-1185">Reference proteome</keyword>